<evidence type="ECO:0000313" key="2">
    <source>
        <dbReference type="EMBL" id="ACE06548.1"/>
    </source>
</evidence>
<dbReference type="eggNOG" id="COG0666">
    <property type="taxonomic scope" value="Bacteria"/>
</dbReference>
<keyword evidence="3" id="KW-1185">Reference proteome</keyword>
<proteinExistence type="predicted"/>
<accession>B3ETJ6</accession>
<dbReference type="AlphaFoldDB" id="B3ETJ6"/>
<reference evidence="2 3" key="1">
    <citation type="journal article" date="2010" name="J. Bacteriol.">
        <title>The genome of the amoeba symbiont 'Candidatus Amoebophilus asiaticus' reveals common mechanisms for host cell interaction among amoeba-associated bacteria.</title>
        <authorList>
            <person name="Schmitz-Esser S."/>
            <person name="Tischler P."/>
            <person name="Arnold R."/>
            <person name="Montanaro J."/>
            <person name="Wagner M."/>
            <person name="Rattei T."/>
            <person name="Horn M."/>
        </authorList>
    </citation>
    <scope>NUCLEOTIDE SEQUENCE [LARGE SCALE GENOMIC DNA]</scope>
    <source>
        <strain evidence="2 3">5a2</strain>
    </source>
</reference>
<organism evidence="2 3">
    <name type="scientific">Amoebophilus asiaticus (strain 5a2)</name>
    <dbReference type="NCBI Taxonomy" id="452471"/>
    <lineage>
        <taxon>Bacteria</taxon>
        <taxon>Pseudomonadati</taxon>
        <taxon>Bacteroidota</taxon>
        <taxon>Cytophagia</taxon>
        <taxon>Cytophagales</taxon>
        <taxon>Amoebophilaceae</taxon>
        <taxon>Candidatus Amoebophilus</taxon>
    </lineage>
</organism>
<feature type="chain" id="PRO_5002786409" evidence="1">
    <location>
        <begin position="25"/>
        <end position="434"/>
    </location>
</feature>
<evidence type="ECO:0000313" key="3">
    <source>
        <dbReference type="Proteomes" id="UP000001227"/>
    </source>
</evidence>
<keyword evidence="1" id="KW-0732">Signal</keyword>
<feature type="signal peptide" evidence="1">
    <location>
        <begin position="1"/>
        <end position="24"/>
    </location>
</feature>
<dbReference type="KEGG" id="aas:Aasi_1223"/>
<dbReference type="RefSeq" id="WP_012473304.1">
    <property type="nucleotide sequence ID" value="NC_010830.1"/>
</dbReference>
<protein>
    <submittedName>
        <fullName evidence="2">Uncharacterized protein</fullName>
    </submittedName>
</protein>
<dbReference type="HOGENOM" id="CLU_631118_0_0_10"/>
<name>B3ETJ6_AMOA5</name>
<evidence type="ECO:0000256" key="1">
    <source>
        <dbReference type="SAM" id="SignalP"/>
    </source>
</evidence>
<sequence length="434" mass="48512">MNFNSFQQLIARLLLISLFLQSCGGGFDNNPLIPTGEEQVASIQTTTQAILPRADIQPLTGQVLTAEGGHAVTFYKEAGELKANVAMDVPEGFSKTYEGVEVLLEQGAELSDLPRLSEQAQQRRIYLQPAQGNQPAKVVIYKGVGLMGGGSSEDEGEEEGTYQLVVESGEKEAEEIEQEKEKLQIIRHTKRGVAEAHYHYNLWREDFLKLQPLTSVRIQPEKVPMQELMKLFEIKEGEFLEKQVKEVLEDADGIIPEPEPEPFNKRHKIYGQFIICEQTLPADDGGYPGNLPDFKKRTRVGFNGDGLLYQNNSILDSSEQALWALNPKGKMCIFFRDRHPDIPSQVHHTFFFKTSGIGKPVACSGIIRVCKGKIVSIDNDSGRYQPSVTQLLLAAKYLFNKGILDPTISVNDVVRDKSFTLKEMLIFAHSLDLT</sequence>
<dbReference type="Proteomes" id="UP000001227">
    <property type="component" value="Chromosome"/>
</dbReference>
<gene>
    <name evidence="2" type="ordered locus">Aasi_1223</name>
</gene>
<dbReference type="EMBL" id="CP001102">
    <property type="protein sequence ID" value="ACE06548.1"/>
    <property type="molecule type" value="Genomic_DNA"/>
</dbReference>